<dbReference type="Pfam" id="PF04221">
    <property type="entry name" value="RelB"/>
    <property type="match status" value="1"/>
</dbReference>
<sequence>MARDTTVQFRIDSTVKEEAFAVFQQMGISPSEAVRVFFKQVQKTRTLPFAVVAAEAKAPDVEDDSPTGYAPAWPTPSSSLTAAT</sequence>
<comment type="caution">
    <text evidence="4">The sequence shown here is derived from an EMBL/GenBank/DDBJ whole genome shotgun (WGS) entry which is preliminary data.</text>
</comment>
<dbReference type="InterPro" id="IPR013321">
    <property type="entry name" value="Arc_rbn_hlx_hlx"/>
</dbReference>
<evidence type="ECO:0000256" key="3">
    <source>
        <dbReference type="SAM" id="MobiDB-lite"/>
    </source>
</evidence>
<dbReference type="GO" id="GO:0006355">
    <property type="term" value="P:regulation of DNA-templated transcription"/>
    <property type="evidence" value="ECO:0007669"/>
    <property type="project" value="InterPro"/>
</dbReference>
<proteinExistence type="inferred from homology"/>
<dbReference type="AlphaFoldDB" id="A0A1J5NYJ7"/>
<dbReference type="PANTHER" id="PTHR38781">
    <property type="entry name" value="ANTITOXIN DINJ-RELATED"/>
    <property type="match status" value="1"/>
</dbReference>
<comment type="similarity">
    <text evidence="1">Belongs to the RelB/DinJ antitoxin family.</text>
</comment>
<dbReference type="GO" id="GO:0006351">
    <property type="term" value="P:DNA-templated transcription"/>
    <property type="evidence" value="ECO:0007669"/>
    <property type="project" value="TreeGrafter"/>
</dbReference>
<feature type="compositionally biased region" description="Polar residues" evidence="3">
    <location>
        <begin position="75"/>
        <end position="84"/>
    </location>
</feature>
<evidence type="ECO:0000256" key="1">
    <source>
        <dbReference type="ARBA" id="ARBA00010562"/>
    </source>
</evidence>
<dbReference type="PANTHER" id="PTHR38781:SF1">
    <property type="entry name" value="ANTITOXIN DINJ-RELATED"/>
    <property type="match status" value="1"/>
</dbReference>
<protein>
    <submittedName>
        <fullName evidence="4">Antitoxin RelB</fullName>
    </submittedName>
</protein>
<keyword evidence="2" id="KW-1277">Toxin-antitoxin system</keyword>
<dbReference type="Gene3D" id="1.10.1220.10">
    <property type="entry name" value="Met repressor-like"/>
    <property type="match status" value="1"/>
</dbReference>
<feature type="region of interest" description="Disordered" evidence="3">
    <location>
        <begin position="58"/>
        <end position="84"/>
    </location>
</feature>
<accession>A0A1J5NYJ7</accession>
<evidence type="ECO:0000256" key="2">
    <source>
        <dbReference type="ARBA" id="ARBA00022649"/>
    </source>
</evidence>
<name>A0A1J5NYJ7_9ZZZZ</name>
<reference evidence="4" key="1">
    <citation type="submission" date="2016-10" db="EMBL/GenBank/DDBJ databases">
        <title>Sequence of Gallionella enrichment culture.</title>
        <authorList>
            <person name="Poehlein A."/>
            <person name="Muehling M."/>
            <person name="Daniel R."/>
        </authorList>
    </citation>
    <scope>NUCLEOTIDE SEQUENCE</scope>
</reference>
<dbReference type="InterPro" id="IPR007337">
    <property type="entry name" value="RelB/DinJ"/>
</dbReference>
<dbReference type="NCBIfam" id="TIGR02384">
    <property type="entry name" value="RelB_DinJ"/>
    <property type="match status" value="1"/>
</dbReference>
<evidence type="ECO:0000313" key="4">
    <source>
        <dbReference type="EMBL" id="OIQ63826.1"/>
    </source>
</evidence>
<organism evidence="4">
    <name type="scientific">mine drainage metagenome</name>
    <dbReference type="NCBI Taxonomy" id="410659"/>
    <lineage>
        <taxon>unclassified sequences</taxon>
        <taxon>metagenomes</taxon>
        <taxon>ecological metagenomes</taxon>
    </lineage>
</organism>
<gene>
    <name evidence="4" type="primary">relB</name>
    <name evidence="4" type="ORF">GALL_546330</name>
</gene>
<dbReference type="EMBL" id="MLJW01008663">
    <property type="protein sequence ID" value="OIQ63826.1"/>
    <property type="molecule type" value="Genomic_DNA"/>
</dbReference>